<sequence length="575" mass="62216">MDRTRDSETSDTGGAERIIANELEQLLASPLFVRSPVLSRLLQYLADHQLRGGRSAPKAYAIATEALGRSADFDPAVDSYPRVMVGRLRTLLDRYYADTPWIHRLRVPQGSYELVVQHRTSPPSRSEGVRAPGKEVANEPSAPLVADSRRRGALWRWALAALAILTLLLAAWWAFAGNAFGTKLVSVPLLEVSAPVAGDSPESRAMARALDGKLRDGLRRFELVDLMSAREPGARSAGRTADYRLDASIVRTAEGPVDVTLVLNRVADQRAIWSVQIRAAADQLPEFDAIAPSIAQLAGDYGVIVRDQIQREPDNFAKGFPCLAQFNRIRQMRDPASVQKVSGCLRASLDAAPRDPVLLSALSLLRFGDWQPQRTSAAGKAALDEARRLAERAYRSAPASSAGLFAMARAHFYAGNCAAGMPMGDAAVKLNPYDPDLAGFLGLFKASCGDPEGGEPLLRRSLELDSTYAGVPAVTLAFMLSQRGELDEALAILDRMPSPSNLEPQYLMVRAIVVAAQGDVEGGRRLWRALLDYTGQPANATPEQVLRQFMITPAVIARASTALRKSAIVTARSGG</sequence>
<name>A0A1T5EMD7_9SPHN</name>
<dbReference type="SUPFAM" id="SSF48452">
    <property type="entry name" value="TPR-like"/>
    <property type="match status" value="1"/>
</dbReference>
<dbReference type="AlphaFoldDB" id="A0A1T5EMD7"/>
<accession>A0A1T5EMD7</accession>
<proteinExistence type="predicted"/>
<organism evidence="2 3">
    <name type="scientific">Sphingopyxis flava</name>
    <dbReference type="NCBI Taxonomy" id="1507287"/>
    <lineage>
        <taxon>Bacteria</taxon>
        <taxon>Pseudomonadati</taxon>
        <taxon>Pseudomonadota</taxon>
        <taxon>Alphaproteobacteria</taxon>
        <taxon>Sphingomonadales</taxon>
        <taxon>Sphingomonadaceae</taxon>
        <taxon>Sphingopyxis</taxon>
    </lineage>
</organism>
<dbReference type="Gene3D" id="1.25.40.10">
    <property type="entry name" value="Tetratricopeptide repeat domain"/>
    <property type="match status" value="1"/>
</dbReference>
<feature type="transmembrane region" description="Helical" evidence="1">
    <location>
        <begin position="154"/>
        <end position="175"/>
    </location>
</feature>
<dbReference type="InterPro" id="IPR011990">
    <property type="entry name" value="TPR-like_helical_dom_sf"/>
</dbReference>
<evidence type="ECO:0000256" key="1">
    <source>
        <dbReference type="SAM" id="Phobius"/>
    </source>
</evidence>
<evidence type="ECO:0000313" key="3">
    <source>
        <dbReference type="Proteomes" id="UP000190044"/>
    </source>
</evidence>
<dbReference type="Proteomes" id="UP000190044">
    <property type="component" value="Unassembled WGS sequence"/>
</dbReference>
<gene>
    <name evidence="2" type="ORF">SAMN06295937_102323</name>
</gene>
<keyword evidence="1" id="KW-1133">Transmembrane helix</keyword>
<keyword evidence="1" id="KW-0472">Membrane</keyword>
<dbReference type="OrthoDB" id="7209629at2"/>
<dbReference type="EMBL" id="FUYP01000023">
    <property type="protein sequence ID" value="SKB85025.1"/>
    <property type="molecule type" value="Genomic_DNA"/>
</dbReference>
<evidence type="ECO:0000313" key="2">
    <source>
        <dbReference type="EMBL" id="SKB85025.1"/>
    </source>
</evidence>
<reference evidence="3" key="1">
    <citation type="submission" date="2017-02" db="EMBL/GenBank/DDBJ databases">
        <authorList>
            <person name="Varghese N."/>
            <person name="Submissions S."/>
        </authorList>
    </citation>
    <scope>NUCLEOTIDE SEQUENCE [LARGE SCALE GENOMIC DNA]</scope>
    <source>
        <strain evidence="3">R11H</strain>
    </source>
</reference>
<keyword evidence="1" id="KW-0812">Transmembrane</keyword>
<evidence type="ECO:0008006" key="4">
    <source>
        <dbReference type="Google" id="ProtNLM"/>
    </source>
</evidence>
<dbReference type="RefSeq" id="WP_079639584.1">
    <property type="nucleotide sequence ID" value="NZ_FUYP01000023.1"/>
</dbReference>
<keyword evidence="3" id="KW-1185">Reference proteome</keyword>
<protein>
    <recommendedName>
        <fullName evidence="4">Tetratricopeptide repeat-containing protein</fullName>
    </recommendedName>
</protein>